<comment type="caution">
    <text evidence="2">The sequence shown here is derived from an EMBL/GenBank/DDBJ whole genome shotgun (WGS) entry which is preliminary data.</text>
</comment>
<keyword evidence="3" id="KW-1185">Reference proteome</keyword>
<evidence type="ECO:0000256" key="1">
    <source>
        <dbReference type="SAM" id="SignalP"/>
    </source>
</evidence>
<keyword evidence="1" id="KW-0732">Signal</keyword>
<dbReference type="AlphaFoldDB" id="A0AAV6UB62"/>
<evidence type="ECO:0000313" key="2">
    <source>
        <dbReference type="EMBL" id="KAG8180800.1"/>
    </source>
</evidence>
<evidence type="ECO:0000313" key="3">
    <source>
        <dbReference type="Proteomes" id="UP000827092"/>
    </source>
</evidence>
<reference evidence="2 3" key="1">
    <citation type="journal article" date="2022" name="Nat. Ecol. Evol.">
        <title>A masculinizing supergene underlies an exaggerated male reproductive morph in a spider.</title>
        <authorList>
            <person name="Hendrickx F."/>
            <person name="De Corte Z."/>
            <person name="Sonet G."/>
            <person name="Van Belleghem S.M."/>
            <person name="Kostlbacher S."/>
            <person name="Vangestel C."/>
        </authorList>
    </citation>
    <scope>NUCLEOTIDE SEQUENCE [LARGE SCALE GENOMIC DNA]</scope>
    <source>
        <strain evidence="2">W744_W776</strain>
    </source>
</reference>
<feature type="signal peptide" evidence="1">
    <location>
        <begin position="1"/>
        <end position="18"/>
    </location>
</feature>
<feature type="chain" id="PRO_5043439919" evidence="1">
    <location>
        <begin position="19"/>
        <end position="73"/>
    </location>
</feature>
<sequence>MKLLYVVLLIGVLGSCVADTGSKPPFTCYIVPVCPLLEHIDDPTVNCYLVPTGKSCPYEKCVCDPVKKEEGSN</sequence>
<dbReference type="EMBL" id="JAFNEN010000548">
    <property type="protein sequence ID" value="KAG8180800.1"/>
    <property type="molecule type" value="Genomic_DNA"/>
</dbReference>
<dbReference type="PROSITE" id="PS51257">
    <property type="entry name" value="PROKAR_LIPOPROTEIN"/>
    <property type="match status" value="1"/>
</dbReference>
<protein>
    <submittedName>
        <fullName evidence="2">Uncharacterized protein</fullName>
    </submittedName>
</protein>
<organism evidence="2 3">
    <name type="scientific">Oedothorax gibbosus</name>
    <dbReference type="NCBI Taxonomy" id="931172"/>
    <lineage>
        <taxon>Eukaryota</taxon>
        <taxon>Metazoa</taxon>
        <taxon>Ecdysozoa</taxon>
        <taxon>Arthropoda</taxon>
        <taxon>Chelicerata</taxon>
        <taxon>Arachnida</taxon>
        <taxon>Araneae</taxon>
        <taxon>Araneomorphae</taxon>
        <taxon>Entelegynae</taxon>
        <taxon>Araneoidea</taxon>
        <taxon>Linyphiidae</taxon>
        <taxon>Erigoninae</taxon>
        <taxon>Oedothorax</taxon>
    </lineage>
</organism>
<proteinExistence type="predicted"/>
<name>A0AAV6UB62_9ARAC</name>
<dbReference type="Proteomes" id="UP000827092">
    <property type="component" value="Unassembled WGS sequence"/>
</dbReference>
<accession>A0AAV6UB62</accession>
<gene>
    <name evidence="2" type="ORF">JTE90_008585</name>
</gene>